<evidence type="ECO:0008006" key="4">
    <source>
        <dbReference type="Google" id="ProtNLM"/>
    </source>
</evidence>
<gene>
    <name evidence="2" type="ORF">RM590_18290</name>
</gene>
<evidence type="ECO:0000313" key="2">
    <source>
        <dbReference type="EMBL" id="MDT0344546.1"/>
    </source>
</evidence>
<protein>
    <recommendedName>
        <fullName evidence="4">Secreted protein</fullName>
    </recommendedName>
</protein>
<dbReference type="EMBL" id="JAVREL010000010">
    <property type="protein sequence ID" value="MDT0344546.1"/>
    <property type="molecule type" value="Genomic_DNA"/>
</dbReference>
<proteinExistence type="predicted"/>
<evidence type="ECO:0000313" key="3">
    <source>
        <dbReference type="Proteomes" id="UP001183246"/>
    </source>
</evidence>
<keyword evidence="3" id="KW-1185">Reference proteome</keyword>
<organism evidence="2 3">
    <name type="scientific">Streptomyces litchfieldiae</name>
    <dbReference type="NCBI Taxonomy" id="3075543"/>
    <lineage>
        <taxon>Bacteria</taxon>
        <taxon>Bacillati</taxon>
        <taxon>Actinomycetota</taxon>
        <taxon>Actinomycetes</taxon>
        <taxon>Kitasatosporales</taxon>
        <taxon>Streptomycetaceae</taxon>
        <taxon>Streptomyces</taxon>
    </lineage>
</organism>
<evidence type="ECO:0000256" key="1">
    <source>
        <dbReference type="SAM" id="SignalP"/>
    </source>
</evidence>
<comment type="caution">
    <text evidence="2">The sequence shown here is derived from an EMBL/GenBank/DDBJ whole genome shotgun (WGS) entry which is preliminary data.</text>
</comment>
<feature type="chain" id="PRO_5047454708" description="Secreted protein" evidence="1">
    <location>
        <begin position="29"/>
        <end position="307"/>
    </location>
</feature>
<dbReference type="RefSeq" id="WP_311705678.1">
    <property type="nucleotide sequence ID" value="NZ_JAVREL010000010.1"/>
</dbReference>
<dbReference type="Proteomes" id="UP001183246">
    <property type="component" value="Unassembled WGS sequence"/>
</dbReference>
<feature type="signal peptide" evidence="1">
    <location>
        <begin position="1"/>
        <end position="28"/>
    </location>
</feature>
<name>A0ABU2MSE9_9ACTN</name>
<keyword evidence="1" id="KW-0732">Signal</keyword>
<reference evidence="3" key="1">
    <citation type="submission" date="2023-07" db="EMBL/GenBank/DDBJ databases">
        <title>30 novel species of actinomycetes from the DSMZ collection.</title>
        <authorList>
            <person name="Nouioui I."/>
        </authorList>
    </citation>
    <scope>NUCLEOTIDE SEQUENCE [LARGE SCALE GENOMIC DNA]</scope>
    <source>
        <strain evidence="3">DSM 44938</strain>
    </source>
</reference>
<sequence length="307" mass="32094">MRETRAWARIAVPGGLALALVAGTAAVAATSGGSPADSTASAGDAMAVRLVDEGWPSAVPASGLAEGLSLPLEEYLISYPDQVAWDTARRSVEQECVTERGLRWFAPVLYADPSFSYNTMNTPRRYGITVLEDAQRYGYELPEPAEVATASAEATDAEIAVLTGRTEAGETVSEIDGIDVPEGGCVGVSAETVGMLDETLANELAGQSMEASRSHPDVVAAIGTWSACMAEAGYEVAHPYDAGTLTTAPAQEIAVTDIGCKEQVGLVETWFAVESAVQEDLIGEHRAALEEEQARNDAVLAVAASLQ</sequence>
<accession>A0ABU2MSE9</accession>